<proteinExistence type="predicted"/>
<evidence type="ECO:0000313" key="1">
    <source>
        <dbReference type="EMBL" id="KAH9301715.1"/>
    </source>
</evidence>
<dbReference type="AlphaFoldDB" id="A0AA38CJU4"/>
<dbReference type="OMA" id="HICHEIS"/>
<name>A0AA38CJU4_TAXCH</name>
<protein>
    <submittedName>
        <fullName evidence="1">Uncharacterized protein</fullName>
    </submittedName>
</protein>
<feature type="non-terminal residue" evidence="1">
    <location>
        <position position="409"/>
    </location>
</feature>
<dbReference type="EMBL" id="JAHRHJ020000009">
    <property type="protein sequence ID" value="KAH9301715.1"/>
    <property type="molecule type" value="Genomic_DNA"/>
</dbReference>
<dbReference type="Proteomes" id="UP000824469">
    <property type="component" value="Unassembled WGS sequence"/>
</dbReference>
<reference evidence="1 2" key="1">
    <citation type="journal article" date="2021" name="Nat. Plants">
        <title>The Taxus genome provides insights into paclitaxel biosynthesis.</title>
        <authorList>
            <person name="Xiong X."/>
            <person name="Gou J."/>
            <person name="Liao Q."/>
            <person name="Li Y."/>
            <person name="Zhou Q."/>
            <person name="Bi G."/>
            <person name="Li C."/>
            <person name="Du R."/>
            <person name="Wang X."/>
            <person name="Sun T."/>
            <person name="Guo L."/>
            <person name="Liang H."/>
            <person name="Lu P."/>
            <person name="Wu Y."/>
            <person name="Zhang Z."/>
            <person name="Ro D.K."/>
            <person name="Shang Y."/>
            <person name="Huang S."/>
            <person name="Yan J."/>
        </authorList>
    </citation>
    <scope>NUCLEOTIDE SEQUENCE [LARGE SCALE GENOMIC DNA]</scope>
    <source>
        <strain evidence="1">Ta-2019</strain>
    </source>
</reference>
<accession>A0AA38CJU4</accession>
<keyword evidence="2" id="KW-1185">Reference proteome</keyword>
<comment type="caution">
    <text evidence="1">The sequence shown here is derived from an EMBL/GenBank/DDBJ whole genome shotgun (WGS) entry which is preliminary data.</text>
</comment>
<feature type="non-terminal residue" evidence="1">
    <location>
        <position position="1"/>
    </location>
</feature>
<evidence type="ECO:0000313" key="2">
    <source>
        <dbReference type="Proteomes" id="UP000824469"/>
    </source>
</evidence>
<sequence length="409" mass="44628">HHDKLVNFVCGELSKKRKLEEQLNFPSSKYKFKTKLGSPERECPFLDACSDDDDSSRSLDCVMLPGTDGTVSEVTIVNGSTVVASNVGKLDTNADLKTSDNGGYSAARENGDGNVMLPSFISCAKSRKSSLQLSLVPADDRLVSCSTGHSCISESSKHIYCETSCSYSQVCRLPVNQSRNAHGNQPCSSPDSLTTFVGLELSEHSMHYVGRKATKKRTPVDIDCLPVNLQFCTCKEENLYTDQSYLEHNQFNRFLTSDGTSQAEENNVHLLATDGAETDSVDSIVSTYKPANAKRHKSVNTPSCTWEFGSGSAMGSHIRAEFLLVTSGDTNSFVGTGNCQNSLIYDPQSISCPYNRIDASITPTETYEELDASNEPYSERQALSTEIMADTSETLPLYVLSSGRASHKE</sequence>
<organism evidence="1 2">
    <name type="scientific">Taxus chinensis</name>
    <name type="common">Chinese yew</name>
    <name type="synonym">Taxus wallichiana var. chinensis</name>
    <dbReference type="NCBI Taxonomy" id="29808"/>
    <lineage>
        <taxon>Eukaryota</taxon>
        <taxon>Viridiplantae</taxon>
        <taxon>Streptophyta</taxon>
        <taxon>Embryophyta</taxon>
        <taxon>Tracheophyta</taxon>
        <taxon>Spermatophyta</taxon>
        <taxon>Pinopsida</taxon>
        <taxon>Pinidae</taxon>
        <taxon>Conifers II</taxon>
        <taxon>Cupressales</taxon>
        <taxon>Taxaceae</taxon>
        <taxon>Taxus</taxon>
    </lineage>
</organism>
<gene>
    <name evidence="1" type="ORF">KI387_013298</name>
</gene>